<dbReference type="HOGENOM" id="CLU_2061274_0_0_1"/>
<organism evidence="1 2">
    <name type="scientific">Cochliobolus heterostrophus (strain C5 / ATCC 48332 / race O)</name>
    <name type="common">Southern corn leaf blight fungus</name>
    <name type="synonym">Bipolaris maydis</name>
    <dbReference type="NCBI Taxonomy" id="701091"/>
    <lineage>
        <taxon>Eukaryota</taxon>
        <taxon>Fungi</taxon>
        <taxon>Dikarya</taxon>
        <taxon>Ascomycota</taxon>
        <taxon>Pezizomycotina</taxon>
        <taxon>Dothideomycetes</taxon>
        <taxon>Pleosporomycetidae</taxon>
        <taxon>Pleosporales</taxon>
        <taxon>Pleosporineae</taxon>
        <taxon>Pleosporaceae</taxon>
        <taxon>Bipolaris</taxon>
    </lineage>
</organism>
<sequence>MVSYFYNANYNASQYDMSESLLHAQVATIADKYDCASLCKLARTSFANAVNAIEKDDWITVAAFVYHHTIIEWLPHQNLRDLVIATVADRPSVLKSILLLNGPYASKTEGAGGVSKQVR</sequence>
<evidence type="ECO:0000313" key="2">
    <source>
        <dbReference type="Proteomes" id="UP000016936"/>
    </source>
</evidence>
<accession>M2UF74</accession>
<name>M2UF74_COCH5</name>
<proteinExistence type="predicted"/>
<evidence type="ECO:0008006" key="3">
    <source>
        <dbReference type="Google" id="ProtNLM"/>
    </source>
</evidence>
<dbReference type="AlphaFoldDB" id="M2UF74"/>
<reference evidence="2" key="2">
    <citation type="journal article" date="2013" name="PLoS Genet.">
        <title>Comparative genome structure, secondary metabolite, and effector coding capacity across Cochliobolus pathogens.</title>
        <authorList>
            <person name="Condon B.J."/>
            <person name="Leng Y."/>
            <person name="Wu D."/>
            <person name="Bushley K.E."/>
            <person name="Ohm R.A."/>
            <person name="Otillar R."/>
            <person name="Martin J."/>
            <person name="Schackwitz W."/>
            <person name="Grimwood J."/>
            <person name="MohdZainudin N."/>
            <person name="Xue C."/>
            <person name="Wang R."/>
            <person name="Manning V.A."/>
            <person name="Dhillon B."/>
            <person name="Tu Z.J."/>
            <person name="Steffenson B.J."/>
            <person name="Salamov A."/>
            <person name="Sun H."/>
            <person name="Lowry S."/>
            <person name="LaButti K."/>
            <person name="Han J."/>
            <person name="Copeland A."/>
            <person name="Lindquist E."/>
            <person name="Barry K."/>
            <person name="Schmutz J."/>
            <person name="Baker S.E."/>
            <person name="Ciuffetti L.M."/>
            <person name="Grigoriev I.V."/>
            <person name="Zhong S."/>
            <person name="Turgeon B.G."/>
        </authorList>
    </citation>
    <scope>NUCLEOTIDE SEQUENCE [LARGE SCALE GENOMIC DNA]</scope>
    <source>
        <strain evidence="2">C5 / ATCC 48332 / race O</strain>
    </source>
</reference>
<dbReference type="STRING" id="701091.M2UF74"/>
<dbReference type="EMBL" id="KB445584">
    <property type="protein sequence ID" value="EMD86653.1"/>
    <property type="molecule type" value="Genomic_DNA"/>
</dbReference>
<dbReference type="Proteomes" id="UP000016936">
    <property type="component" value="Unassembled WGS sequence"/>
</dbReference>
<reference evidence="1 2" key="1">
    <citation type="journal article" date="2012" name="PLoS Pathog.">
        <title>Diverse lifestyles and strategies of plant pathogenesis encoded in the genomes of eighteen Dothideomycetes fungi.</title>
        <authorList>
            <person name="Ohm R.A."/>
            <person name="Feau N."/>
            <person name="Henrissat B."/>
            <person name="Schoch C.L."/>
            <person name="Horwitz B.A."/>
            <person name="Barry K.W."/>
            <person name="Condon B.J."/>
            <person name="Copeland A.C."/>
            <person name="Dhillon B."/>
            <person name="Glaser F."/>
            <person name="Hesse C.N."/>
            <person name="Kosti I."/>
            <person name="LaButti K."/>
            <person name="Lindquist E.A."/>
            <person name="Lucas S."/>
            <person name="Salamov A.A."/>
            <person name="Bradshaw R.E."/>
            <person name="Ciuffetti L."/>
            <person name="Hamelin R.C."/>
            <person name="Kema G.H.J."/>
            <person name="Lawrence C."/>
            <person name="Scott J.A."/>
            <person name="Spatafora J.W."/>
            <person name="Turgeon B.G."/>
            <person name="de Wit P.J.G.M."/>
            <person name="Zhong S."/>
            <person name="Goodwin S.B."/>
            <person name="Grigoriev I.V."/>
        </authorList>
    </citation>
    <scope>NUCLEOTIDE SEQUENCE [LARGE SCALE GENOMIC DNA]</scope>
    <source>
        <strain evidence="2">C5 / ATCC 48332 / race O</strain>
    </source>
</reference>
<keyword evidence="2" id="KW-1185">Reference proteome</keyword>
<gene>
    <name evidence="1" type="ORF">COCHEDRAFT_1023858</name>
</gene>
<evidence type="ECO:0000313" key="1">
    <source>
        <dbReference type="EMBL" id="EMD86653.1"/>
    </source>
</evidence>
<protein>
    <recommendedName>
        <fullName evidence="3">BTB domain-containing protein</fullName>
    </recommendedName>
</protein>